<proteinExistence type="predicted"/>
<protein>
    <submittedName>
        <fullName evidence="1">DUF3368 domain-containing protein</fullName>
    </submittedName>
</protein>
<dbReference type="Proteomes" id="UP000607397">
    <property type="component" value="Unassembled WGS sequence"/>
</dbReference>
<dbReference type="Pfam" id="PF11848">
    <property type="entry name" value="DUF3368"/>
    <property type="match status" value="1"/>
</dbReference>
<name>A0A8K1ZWJ4_9CYAN</name>
<reference evidence="1" key="1">
    <citation type="submission" date="2019-12" db="EMBL/GenBank/DDBJ databases">
        <title>High-Quality draft genome sequences of three cyanobacteria isolated from the limestone walls of the Old Cathedral of Coimbra.</title>
        <authorList>
            <person name="Tiago I."/>
            <person name="Soares F."/>
            <person name="Portugal A."/>
        </authorList>
    </citation>
    <scope>NUCLEOTIDE SEQUENCE [LARGE SCALE GENOMIC DNA]</scope>
    <source>
        <strain evidence="1">C</strain>
    </source>
</reference>
<dbReference type="PANTHER" id="PTHR39550">
    <property type="entry name" value="SLL0658 PROTEIN"/>
    <property type="match status" value="1"/>
</dbReference>
<dbReference type="EMBL" id="WVIC01000013">
    <property type="protein sequence ID" value="NCJ06464.1"/>
    <property type="molecule type" value="Genomic_DNA"/>
</dbReference>
<keyword evidence="2" id="KW-1185">Reference proteome</keyword>
<sequence>MIVVADTSPINYLLLIEQIDLLPYLFQKIVIPDVVHNEMRDPGAPLLVQKWIASPPDWFKVKAVSVMDRNLNSLDPGEQAAITLAQALPADLLIIDERLGREAAKNLGVPIIGTLGILDDAANQGLIDLSETLHVINLHRSCCLISHADRDSFSVLDWCVEQNFSCPSSVIVA</sequence>
<evidence type="ECO:0000313" key="2">
    <source>
        <dbReference type="Proteomes" id="UP000607397"/>
    </source>
</evidence>
<dbReference type="AlphaFoldDB" id="A0A8K1ZWJ4"/>
<dbReference type="InterPro" id="IPR021799">
    <property type="entry name" value="PIN-like_prokaryotic"/>
</dbReference>
<dbReference type="RefSeq" id="WP_161824942.1">
    <property type="nucleotide sequence ID" value="NZ_WVIC01000013.1"/>
</dbReference>
<gene>
    <name evidence="1" type="ORF">GS597_08055</name>
</gene>
<dbReference type="PANTHER" id="PTHR39550:SF1">
    <property type="entry name" value="SLL0658 PROTEIN"/>
    <property type="match status" value="1"/>
</dbReference>
<comment type="caution">
    <text evidence="1">The sequence shown here is derived from an EMBL/GenBank/DDBJ whole genome shotgun (WGS) entry which is preliminary data.</text>
</comment>
<evidence type="ECO:0000313" key="1">
    <source>
        <dbReference type="EMBL" id="NCJ06464.1"/>
    </source>
</evidence>
<organism evidence="1 2">
    <name type="scientific">Petrachloros mirabilis ULC683</name>
    <dbReference type="NCBI Taxonomy" id="2781853"/>
    <lineage>
        <taxon>Bacteria</taxon>
        <taxon>Bacillati</taxon>
        <taxon>Cyanobacteriota</taxon>
        <taxon>Cyanophyceae</taxon>
        <taxon>Synechococcales</taxon>
        <taxon>Petrachlorosaceae</taxon>
        <taxon>Petrachloros</taxon>
        <taxon>Petrachloros mirabilis</taxon>
    </lineage>
</organism>
<accession>A0A8K1ZWJ4</accession>